<evidence type="ECO:0000313" key="2">
    <source>
        <dbReference type="Proteomes" id="UP000814033"/>
    </source>
</evidence>
<reference evidence="1" key="2">
    <citation type="journal article" date="2022" name="New Phytol.">
        <title>Evolutionary transition to the ectomycorrhizal habit in the genomes of a hyperdiverse lineage of mushroom-forming fungi.</title>
        <authorList>
            <person name="Looney B."/>
            <person name="Miyauchi S."/>
            <person name="Morin E."/>
            <person name="Drula E."/>
            <person name="Courty P.E."/>
            <person name="Kohler A."/>
            <person name="Kuo A."/>
            <person name="LaButti K."/>
            <person name="Pangilinan J."/>
            <person name="Lipzen A."/>
            <person name="Riley R."/>
            <person name="Andreopoulos W."/>
            <person name="He G."/>
            <person name="Johnson J."/>
            <person name="Nolan M."/>
            <person name="Tritt A."/>
            <person name="Barry K.W."/>
            <person name="Grigoriev I.V."/>
            <person name="Nagy L.G."/>
            <person name="Hibbett D."/>
            <person name="Henrissat B."/>
            <person name="Matheny P.B."/>
            <person name="Labbe J."/>
            <person name="Martin F.M."/>
        </authorList>
    </citation>
    <scope>NUCLEOTIDE SEQUENCE</scope>
    <source>
        <strain evidence="1">FP105234-sp</strain>
    </source>
</reference>
<dbReference type="EMBL" id="MU275866">
    <property type="protein sequence ID" value="KAI0050001.1"/>
    <property type="molecule type" value="Genomic_DNA"/>
</dbReference>
<protein>
    <submittedName>
        <fullName evidence="1">Uncharacterized protein</fullName>
    </submittedName>
</protein>
<organism evidence="1 2">
    <name type="scientific">Auriscalpium vulgare</name>
    <dbReference type="NCBI Taxonomy" id="40419"/>
    <lineage>
        <taxon>Eukaryota</taxon>
        <taxon>Fungi</taxon>
        <taxon>Dikarya</taxon>
        <taxon>Basidiomycota</taxon>
        <taxon>Agaricomycotina</taxon>
        <taxon>Agaricomycetes</taxon>
        <taxon>Russulales</taxon>
        <taxon>Auriscalpiaceae</taxon>
        <taxon>Auriscalpium</taxon>
    </lineage>
</organism>
<gene>
    <name evidence="1" type="ORF">FA95DRAFT_1488002</name>
</gene>
<sequence>MKFAAAFALAFPFAVQAQYGGAGPVTTAAPSPTSAAAPAIPSAPPSTSSQMNIDVAPGGKLVFSPANITASNGTTVTFFFPHSLKHSVSQSSFAEPCTYLAAANSSSAGGFDSGLQSAVQFSITITDDTKPIWFHCKAPSHCGLGMVGSINAPASGNTFDAFQSAALAIGSSEQSETDNGPVTGGVNADATAAPAATFSASSSSSPSSGSGSSSGAARGVIASGVFAVAVAALAVVVV</sequence>
<proteinExistence type="predicted"/>
<keyword evidence="2" id="KW-1185">Reference proteome</keyword>
<dbReference type="Proteomes" id="UP000814033">
    <property type="component" value="Unassembled WGS sequence"/>
</dbReference>
<accession>A0ACB8S1P1</accession>
<evidence type="ECO:0000313" key="1">
    <source>
        <dbReference type="EMBL" id="KAI0050001.1"/>
    </source>
</evidence>
<comment type="caution">
    <text evidence="1">The sequence shown here is derived from an EMBL/GenBank/DDBJ whole genome shotgun (WGS) entry which is preliminary data.</text>
</comment>
<reference evidence="1" key="1">
    <citation type="submission" date="2021-02" db="EMBL/GenBank/DDBJ databases">
        <authorList>
            <consortium name="DOE Joint Genome Institute"/>
            <person name="Ahrendt S."/>
            <person name="Looney B.P."/>
            <person name="Miyauchi S."/>
            <person name="Morin E."/>
            <person name="Drula E."/>
            <person name="Courty P.E."/>
            <person name="Chicoki N."/>
            <person name="Fauchery L."/>
            <person name="Kohler A."/>
            <person name="Kuo A."/>
            <person name="Labutti K."/>
            <person name="Pangilinan J."/>
            <person name="Lipzen A."/>
            <person name="Riley R."/>
            <person name="Andreopoulos W."/>
            <person name="He G."/>
            <person name="Johnson J."/>
            <person name="Barry K.W."/>
            <person name="Grigoriev I.V."/>
            <person name="Nagy L."/>
            <person name="Hibbett D."/>
            <person name="Henrissat B."/>
            <person name="Matheny P.B."/>
            <person name="Labbe J."/>
            <person name="Martin F."/>
        </authorList>
    </citation>
    <scope>NUCLEOTIDE SEQUENCE</scope>
    <source>
        <strain evidence="1">FP105234-sp</strain>
    </source>
</reference>
<name>A0ACB8S1P1_9AGAM</name>